<dbReference type="EMBL" id="CAOQHR010000011">
    <property type="protein sequence ID" value="CAI6340776.1"/>
    <property type="molecule type" value="Genomic_DNA"/>
</dbReference>
<evidence type="ECO:0000256" key="1">
    <source>
        <dbReference type="PIRNR" id="PIRNR013171"/>
    </source>
</evidence>
<accession>A0A9W4XWF5</accession>
<feature type="signal peptide" evidence="2">
    <location>
        <begin position="1"/>
        <end position="27"/>
    </location>
</feature>
<comment type="similarity">
    <text evidence="1">Belongs to the NUP family.</text>
</comment>
<evidence type="ECO:0000313" key="3">
    <source>
        <dbReference type="EMBL" id="CAI6340776.1"/>
    </source>
</evidence>
<comment type="function">
    <text evidence="1">Nucleoside permease that transports adenosine and guanosine.</text>
</comment>
<dbReference type="GO" id="GO:0055085">
    <property type="term" value="P:transmembrane transport"/>
    <property type="evidence" value="ECO:0007669"/>
    <property type="project" value="InterPro"/>
</dbReference>
<dbReference type="PANTHER" id="PTHR38643:SF1">
    <property type="entry name" value="PURINE NUCLEOSIDE PERMEASE C285.05-RELATED"/>
    <property type="match status" value="1"/>
</dbReference>
<dbReference type="InterPro" id="IPR009486">
    <property type="entry name" value="Pur_nuclsid_perm"/>
</dbReference>
<dbReference type="Proteomes" id="UP001152607">
    <property type="component" value="Unassembled WGS sequence"/>
</dbReference>
<dbReference type="Pfam" id="PF06516">
    <property type="entry name" value="NUP"/>
    <property type="match status" value="1"/>
</dbReference>
<dbReference type="InterPro" id="IPR035994">
    <property type="entry name" value="Nucleoside_phosphorylase_sf"/>
</dbReference>
<dbReference type="GO" id="GO:0005783">
    <property type="term" value="C:endoplasmic reticulum"/>
    <property type="evidence" value="ECO:0007669"/>
    <property type="project" value="TreeGrafter"/>
</dbReference>
<dbReference type="Gene3D" id="3.40.50.1580">
    <property type="entry name" value="Nucleoside phosphorylase domain"/>
    <property type="match status" value="1"/>
</dbReference>
<dbReference type="OrthoDB" id="2331083at2759"/>
<gene>
    <name evidence="3" type="ORF">PDIGIT_LOCUS13961</name>
</gene>
<dbReference type="PIRSF" id="PIRSF013171">
    <property type="entry name" value="Pur_nuclsid_perm"/>
    <property type="match status" value="1"/>
</dbReference>
<keyword evidence="1" id="KW-0813">Transport</keyword>
<dbReference type="PANTHER" id="PTHR38643">
    <property type="entry name" value="PURINE NUCLEOSIDE PERMEASE C285.05-RELATED"/>
    <property type="match status" value="1"/>
</dbReference>
<keyword evidence="2" id="KW-0732">Signal</keyword>
<keyword evidence="4" id="KW-1185">Reference proteome</keyword>
<protein>
    <recommendedName>
        <fullName evidence="5">Purine nucleoside permease</fullName>
    </recommendedName>
</protein>
<dbReference type="GO" id="GO:0009116">
    <property type="term" value="P:nucleoside metabolic process"/>
    <property type="evidence" value="ECO:0007669"/>
    <property type="project" value="InterPro"/>
</dbReference>
<evidence type="ECO:0000256" key="2">
    <source>
        <dbReference type="SAM" id="SignalP"/>
    </source>
</evidence>
<reference evidence="3" key="1">
    <citation type="submission" date="2023-01" db="EMBL/GenBank/DDBJ databases">
        <authorList>
            <person name="Van Ghelder C."/>
            <person name="Rancurel C."/>
        </authorList>
    </citation>
    <scope>NUCLEOTIDE SEQUENCE</scope>
    <source>
        <strain evidence="3">CNCM I-4278</strain>
    </source>
</reference>
<feature type="chain" id="PRO_5040937299" description="Purine nucleoside permease" evidence="2">
    <location>
        <begin position="28"/>
        <end position="394"/>
    </location>
</feature>
<dbReference type="GO" id="GO:0003824">
    <property type="term" value="F:catalytic activity"/>
    <property type="evidence" value="ECO:0007669"/>
    <property type="project" value="InterPro"/>
</dbReference>
<comment type="caution">
    <text evidence="3">The sequence shown here is derived from an EMBL/GenBank/DDBJ whole genome shotgun (WGS) entry which is preliminary data.</text>
</comment>
<proteinExistence type="inferred from homology"/>
<evidence type="ECO:0008006" key="5">
    <source>
        <dbReference type="Google" id="ProtNLM"/>
    </source>
</evidence>
<organism evidence="3 4">
    <name type="scientific">Periconia digitata</name>
    <dbReference type="NCBI Taxonomy" id="1303443"/>
    <lineage>
        <taxon>Eukaryota</taxon>
        <taxon>Fungi</taxon>
        <taxon>Dikarya</taxon>
        <taxon>Ascomycota</taxon>
        <taxon>Pezizomycotina</taxon>
        <taxon>Dothideomycetes</taxon>
        <taxon>Pleosporomycetidae</taxon>
        <taxon>Pleosporales</taxon>
        <taxon>Massarineae</taxon>
        <taxon>Periconiaceae</taxon>
        <taxon>Periconia</taxon>
    </lineage>
</organism>
<sequence length="394" mass="42303">MYTPISRTLTNLLLLFFFLLLPSLATSTPIAPRASQTTTKHTPKIFIISLFTPEATTWYTHAPSNSSISSTNLLSNNITLPLLSPLFPSIHCTPTHEICQLVTGEAEINAATSLTALLLSPLFNLSKTYFLVAGIAGVNPEHATLGSAMFARYAVQVGLQYELDPRELGDAAEGVTGYIAQGARAVGEYPRDIYGTEVFELNDELRHVVAGFARGVELSDSALAHTYRSHYITDDNRYFAGTQPPSVVECDVATSDTFFSGKLLAEGFADFTALMTNGTGVYCSTAQEDNALLEGLVRGHVAGLVDFERVVVLRTGSDMDRPYPGQPALENLFGMEMQGGYPIAIANVGIVGWAVVEGILGEWDSRFEEGVKASNYVGDILGTLGGTPDFGPGI</sequence>
<dbReference type="AlphaFoldDB" id="A0A9W4XWF5"/>
<evidence type="ECO:0000313" key="4">
    <source>
        <dbReference type="Proteomes" id="UP001152607"/>
    </source>
</evidence>
<name>A0A9W4XWF5_9PLEO</name>